<keyword evidence="1" id="KW-0472">Membrane</keyword>
<dbReference type="OrthoDB" id="5495463at2"/>
<feature type="transmembrane region" description="Helical" evidence="1">
    <location>
        <begin position="229"/>
        <end position="249"/>
    </location>
</feature>
<name>A0A329QPF8_9ACTN</name>
<feature type="transmembrane region" description="Helical" evidence="1">
    <location>
        <begin position="164"/>
        <end position="188"/>
    </location>
</feature>
<feature type="transmembrane region" description="Helical" evidence="1">
    <location>
        <begin position="194"/>
        <end position="217"/>
    </location>
</feature>
<evidence type="ECO:0000313" key="2">
    <source>
        <dbReference type="EMBL" id="RAW14133.1"/>
    </source>
</evidence>
<feature type="transmembrane region" description="Helical" evidence="1">
    <location>
        <begin position="261"/>
        <end position="282"/>
    </location>
</feature>
<evidence type="ECO:0000313" key="3">
    <source>
        <dbReference type="Proteomes" id="UP000250462"/>
    </source>
</evidence>
<keyword evidence="1" id="KW-0812">Transmembrane</keyword>
<feature type="transmembrane region" description="Helical" evidence="1">
    <location>
        <begin position="128"/>
        <end position="152"/>
    </location>
</feature>
<feature type="transmembrane region" description="Helical" evidence="1">
    <location>
        <begin position="42"/>
        <end position="66"/>
    </location>
</feature>
<keyword evidence="3" id="KW-1185">Reference proteome</keyword>
<feature type="transmembrane region" description="Helical" evidence="1">
    <location>
        <begin position="78"/>
        <end position="97"/>
    </location>
</feature>
<comment type="caution">
    <text evidence="2">The sequence shown here is derived from an EMBL/GenBank/DDBJ whole genome shotgun (WGS) entry which is preliminary data.</text>
</comment>
<accession>A0A329QPF8</accession>
<proteinExistence type="predicted"/>
<dbReference type="Proteomes" id="UP000250462">
    <property type="component" value="Unassembled WGS sequence"/>
</dbReference>
<reference evidence="2 3" key="1">
    <citation type="submission" date="2018-06" db="EMBL/GenBank/DDBJ databases">
        <title>Phytoactinopolyspora halophila sp. nov., a novel halophilic actinomycete isolated from a saline soil in China.</title>
        <authorList>
            <person name="Tang S.-K."/>
        </authorList>
    </citation>
    <scope>NUCLEOTIDE SEQUENCE [LARGE SCALE GENOMIC DNA]</scope>
    <source>
        <strain evidence="2 3">YIM 96934</strain>
    </source>
</reference>
<dbReference type="AlphaFoldDB" id="A0A329QPF8"/>
<dbReference type="RefSeq" id="WP_112258556.1">
    <property type="nucleotide sequence ID" value="NZ_QMIG01000010.1"/>
</dbReference>
<dbReference type="EMBL" id="QMIG01000010">
    <property type="protein sequence ID" value="RAW14133.1"/>
    <property type="molecule type" value="Genomic_DNA"/>
</dbReference>
<sequence>MHDIGYRGYNGPRLGRGAIARALFVHNLRGMYGLGRSGRSKVLPFGLFAVMCMPALIMAAIAVVLAQQGLMSQLPVPYSRYAVILQAVTAIFLAAQAPQVVSLDLRYKTIPLYLSRPLERVDYAVAKAGAVATGVFILLATPLVVLYVGALIAEFPVGEHTADFVLALLGAALFALVLSGVSVLIASLTPRRGFGIAAIVTVLALSTAVVSALQGIVGHAEGNMTAAGWIGLFSPFTLVDGVQVWAFGASSSAAAGPPGNGGGAVFALVTLAVIAGSFALLVRRYEKVAT</sequence>
<gene>
    <name evidence="2" type="ORF">DPM12_11640</name>
</gene>
<organism evidence="2 3">
    <name type="scientific">Phytoactinopolyspora halophila</name>
    <dbReference type="NCBI Taxonomy" id="1981511"/>
    <lineage>
        <taxon>Bacteria</taxon>
        <taxon>Bacillati</taxon>
        <taxon>Actinomycetota</taxon>
        <taxon>Actinomycetes</taxon>
        <taxon>Jiangellales</taxon>
        <taxon>Jiangellaceae</taxon>
        <taxon>Phytoactinopolyspora</taxon>
    </lineage>
</organism>
<evidence type="ECO:0000256" key="1">
    <source>
        <dbReference type="SAM" id="Phobius"/>
    </source>
</evidence>
<keyword evidence="1" id="KW-1133">Transmembrane helix</keyword>
<protein>
    <submittedName>
        <fullName evidence="2">ABC transporter permease</fullName>
    </submittedName>
</protein>